<keyword evidence="3" id="KW-1185">Reference proteome</keyword>
<feature type="signal peptide" evidence="1">
    <location>
        <begin position="1"/>
        <end position="22"/>
    </location>
</feature>
<feature type="chain" id="PRO_5022028421" evidence="1">
    <location>
        <begin position="23"/>
        <end position="734"/>
    </location>
</feature>
<evidence type="ECO:0000313" key="2">
    <source>
        <dbReference type="EMBL" id="TRM60409.1"/>
    </source>
</evidence>
<proteinExistence type="predicted"/>
<keyword evidence="2" id="KW-0378">Hydrolase</keyword>
<dbReference type="Pfam" id="PF03659">
    <property type="entry name" value="Glyco_hydro_71"/>
    <property type="match status" value="1"/>
</dbReference>
<accession>A0A550C6J6</accession>
<gene>
    <name evidence="2" type="ORF">BD626DRAFT_549719</name>
</gene>
<dbReference type="EMBL" id="VDMD01000022">
    <property type="protein sequence ID" value="TRM60409.1"/>
    <property type="molecule type" value="Genomic_DNA"/>
</dbReference>
<dbReference type="Proteomes" id="UP000320762">
    <property type="component" value="Unassembled WGS sequence"/>
</dbReference>
<dbReference type="Gene3D" id="3.20.20.80">
    <property type="entry name" value="Glycosidases"/>
    <property type="match status" value="1"/>
</dbReference>
<sequence>MARLLGLALASLLPFAARIVSAATVLAHFMAQESYSYSQADWAADIASAQSIGIEGFALNVALADYEVDRIVQAYAAAETAGFKLMYSFDFAGGSWSQDQVVSLVGAHASSSATLRWNDKVLVSTYSGESNGDAFYAGVKSSLANQGIQISWAPAFVGYRDTGSANSVMSSFPSIDGFFNWWSWPNDVNELLTTDIDHAFQSAVKSANRGGPYIMSVSPWQFKDLNGDGWVQQSDTLWNYRWKQVIDDVQPDIVEIVTWNDYGESHYICDVNTKVDMGDAINYVSGLSHAAWRTVAQYYISWYKNGSKPVLTEDTVVYWYRTHPKGVSCSGGTPPRMSTYPEDAIFALAMLADSTPQATITLDVGSNHAEFIAGGGNLTMGQVAFPSEDGQTPWFKIVKNGATSKEGSGNHDIKNSCSYYNFNPTVGQLFRALDTGAPTRADYLTLVFLHGWGIPSTGITSRIAALAPAEGVRFIGVNRRGYLGSSTYSIEEARVLKGGTPEERAAAYRDEGLQYAHLLDTLAQDGTIGEGGVALIAWSAANAHLNAIIACVHDLPGPIRARLSQRMKAFIYFEAVPPVMGMRSPSGLYQPILDESVPHEVRAKNSQAWFASYFAHDLAARDVSRLETRTIDHTRPATDALEGFYEKYSDPAGALPGDEAMFVPDVLPQIRAARDAALFDDSIREAWNRPKVAYLWAESSVWVAVWAAWALEDEHRALDAELKARGSMFGSVTS</sequence>
<protein>
    <submittedName>
        <fullName evidence="2">Glycoside hydrolase family 71 protein</fullName>
    </submittedName>
</protein>
<dbReference type="InterPro" id="IPR029058">
    <property type="entry name" value="AB_hydrolase_fold"/>
</dbReference>
<dbReference type="InterPro" id="IPR005197">
    <property type="entry name" value="Glyco_hydro_71"/>
</dbReference>
<dbReference type="SUPFAM" id="SSF53474">
    <property type="entry name" value="alpha/beta-Hydrolases"/>
    <property type="match status" value="1"/>
</dbReference>
<comment type="caution">
    <text evidence="2">The sequence shown here is derived from an EMBL/GenBank/DDBJ whole genome shotgun (WGS) entry which is preliminary data.</text>
</comment>
<dbReference type="AlphaFoldDB" id="A0A550C6J6"/>
<evidence type="ECO:0000256" key="1">
    <source>
        <dbReference type="SAM" id="SignalP"/>
    </source>
</evidence>
<evidence type="ECO:0000313" key="3">
    <source>
        <dbReference type="Proteomes" id="UP000320762"/>
    </source>
</evidence>
<reference evidence="2 3" key="1">
    <citation type="journal article" date="2019" name="New Phytol.">
        <title>Comparative genomics reveals unique wood-decay strategies and fruiting body development in the Schizophyllaceae.</title>
        <authorList>
            <person name="Almasi E."/>
            <person name="Sahu N."/>
            <person name="Krizsan K."/>
            <person name="Balint B."/>
            <person name="Kovacs G.M."/>
            <person name="Kiss B."/>
            <person name="Cseklye J."/>
            <person name="Drula E."/>
            <person name="Henrissat B."/>
            <person name="Nagy I."/>
            <person name="Chovatia M."/>
            <person name="Adam C."/>
            <person name="LaButti K."/>
            <person name="Lipzen A."/>
            <person name="Riley R."/>
            <person name="Grigoriev I.V."/>
            <person name="Nagy L.G."/>
        </authorList>
    </citation>
    <scope>NUCLEOTIDE SEQUENCE [LARGE SCALE GENOMIC DNA]</scope>
    <source>
        <strain evidence="2 3">NL-1724</strain>
    </source>
</reference>
<dbReference type="GO" id="GO:0051118">
    <property type="term" value="F:glucan endo-1,3-alpha-glucosidase activity"/>
    <property type="evidence" value="ECO:0007669"/>
    <property type="project" value="InterPro"/>
</dbReference>
<keyword evidence="1" id="KW-0732">Signal</keyword>
<name>A0A550C6J6_9AGAR</name>
<dbReference type="STRING" id="97359.A0A550C6J6"/>
<dbReference type="CDD" id="cd11577">
    <property type="entry name" value="GH71"/>
    <property type="match status" value="1"/>
</dbReference>
<organism evidence="2 3">
    <name type="scientific">Schizophyllum amplum</name>
    <dbReference type="NCBI Taxonomy" id="97359"/>
    <lineage>
        <taxon>Eukaryota</taxon>
        <taxon>Fungi</taxon>
        <taxon>Dikarya</taxon>
        <taxon>Basidiomycota</taxon>
        <taxon>Agaricomycotina</taxon>
        <taxon>Agaricomycetes</taxon>
        <taxon>Agaricomycetidae</taxon>
        <taxon>Agaricales</taxon>
        <taxon>Schizophyllaceae</taxon>
        <taxon>Schizophyllum</taxon>
    </lineage>
</organism>
<dbReference type="OrthoDB" id="3257981at2759"/>